<comment type="caution">
    <text evidence="8">The sequence shown here is derived from an EMBL/GenBank/DDBJ whole genome shotgun (WGS) entry which is preliminary data.</text>
</comment>
<dbReference type="InterPro" id="IPR012340">
    <property type="entry name" value="NA-bd_OB-fold"/>
</dbReference>
<dbReference type="GO" id="GO:0005737">
    <property type="term" value="C:cytoplasm"/>
    <property type="evidence" value="ECO:0007669"/>
    <property type="project" value="InterPro"/>
</dbReference>
<dbReference type="InterPro" id="IPR047089">
    <property type="entry name" value="Asp-tRNA-ligase_1_N"/>
</dbReference>
<dbReference type="NCBIfam" id="NF001750">
    <property type="entry name" value="PRK00476.1"/>
    <property type="match status" value="1"/>
</dbReference>
<sequence length="303" mass="34990">MILRRDHFCGVLTKKAVGREVILAGWIKKRRNHGGIIFIDLGDKTGVTQLVFNPTIDKESYLQASSLREGWVIAVAGKVEARSEETINPKLNTGEIEVMVRNLEILNLSKPLPLSIEDEIETGEEVRLKYRYLDLRRPIMQKNLKLRYQISKEVRSFLDKKGFVEIETPFLTRSTPEGARDYLVPSRLNPGEFYALAQSPQLFKQLLMIASFDRYFQIVRCFRDEDLRADRQPEHTQIDIEASFICEEDIYALIEEMLANIFQKVLGVSLSLPFPRLTYEEAMNRFGTDKPDLRFGLELKDVS</sequence>
<keyword evidence="4" id="KW-0067">ATP-binding</keyword>
<dbReference type="PRINTS" id="PR01042">
    <property type="entry name" value="TRNASYNTHASP"/>
</dbReference>
<dbReference type="GO" id="GO:0003676">
    <property type="term" value="F:nucleic acid binding"/>
    <property type="evidence" value="ECO:0007669"/>
    <property type="project" value="InterPro"/>
</dbReference>
<dbReference type="GO" id="GO:0004815">
    <property type="term" value="F:aspartate-tRNA ligase activity"/>
    <property type="evidence" value="ECO:0007669"/>
    <property type="project" value="TreeGrafter"/>
</dbReference>
<name>A0A0F9L6I5_9ZZZZ</name>
<dbReference type="InterPro" id="IPR004365">
    <property type="entry name" value="NA-bd_OB_tRNA"/>
</dbReference>
<dbReference type="InterPro" id="IPR002312">
    <property type="entry name" value="Asp/Asn-tRNA-synth_IIb"/>
</dbReference>
<dbReference type="InterPro" id="IPR004364">
    <property type="entry name" value="Aa-tRNA-synt_II"/>
</dbReference>
<dbReference type="CDD" id="cd04317">
    <property type="entry name" value="EcAspRS_like_N"/>
    <property type="match status" value="1"/>
</dbReference>
<dbReference type="EMBL" id="LAZR01007789">
    <property type="protein sequence ID" value="KKM82936.1"/>
    <property type="molecule type" value="Genomic_DNA"/>
</dbReference>
<dbReference type="Gene3D" id="3.30.1360.30">
    <property type="entry name" value="GAD-like domain"/>
    <property type="match status" value="1"/>
</dbReference>
<gene>
    <name evidence="8" type="ORF">LCGC14_1314420</name>
</gene>
<evidence type="ECO:0000256" key="3">
    <source>
        <dbReference type="ARBA" id="ARBA00022741"/>
    </source>
</evidence>
<proteinExistence type="inferred from homology"/>
<dbReference type="PROSITE" id="PS50862">
    <property type="entry name" value="AA_TRNA_LIGASE_II"/>
    <property type="match status" value="1"/>
</dbReference>
<evidence type="ECO:0000256" key="5">
    <source>
        <dbReference type="ARBA" id="ARBA00022917"/>
    </source>
</evidence>
<dbReference type="Gene3D" id="3.30.930.10">
    <property type="entry name" value="Bira Bifunctional Protein, Domain 2"/>
    <property type="match status" value="1"/>
</dbReference>
<feature type="domain" description="Aminoacyl-transfer RNA synthetases class-II family profile" evidence="7">
    <location>
        <begin position="144"/>
        <end position="303"/>
    </location>
</feature>
<evidence type="ECO:0000256" key="6">
    <source>
        <dbReference type="ARBA" id="ARBA00023146"/>
    </source>
</evidence>
<dbReference type="InterPro" id="IPR004115">
    <property type="entry name" value="GAD-like_sf"/>
</dbReference>
<dbReference type="AlphaFoldDB" id="A0A0F9L6I5"/>
<dbReference type="NCBIfam" id="TIGR00459">
    <property type="entry name" value="aspS_bact"/>
    <property type="match status" value="1"/>
</dbReference>
<keyword evidence="3" id="KW-0547">Nucleotide-binding</keyword>
<dbReference type="InterPro" id="IPR004524">
    <property type="entry name" value="Asp-tRNA-ligase_1"/>
</dbReference>
<accession>A0A0F9L6I5</accession>
<feature type="non-terminal residue" evidence="8">
    <location>
        <position position="303"/>
    </location>
</feature>
<dbReference type="Pfam" id="PF00152">
    <property type="entry name" value="tRNA-synt_2"/>
    <property type="match status" value="1"/>
</dbReference>
<dbReference type="InterPro" id="IPR006195">
    <property type="entry name" value="aa-tRNA-synth_II"/>
</dbReference>
<organism evidence="8">
    <name type="scientific">marine sediment metagenome</name>
    <dbReference type="NCBI Taxonomy" id="412755"/>
    <lineage>
        <taxon>unclassified sequences</taxon>
        <taxon>metagenomes</taxon>
        <taxon>ecological metagenomes</taxon>
    </lineage>
</organism>
<evidence type="ECO:0000259" key="7">
    <source>
        <dbReference type="PROSITE" id="PS50862"/>
    </source>
</evidence>
<evidence type="ECO:0000256" key="2">
    <source>
        <dbReference type="ARBA" id="ARBA00022598"/>
    </source>
</evidence>
<dbReference type="Pfam" id="PF01336">
    <property type="entry name" value="tRNA_anti-codon"/>
    <property type="match status" value="1"/>
</dbReference>
<protein>
    <recommendedName>
        <fullName evidence="7">Aminoacyl-transfer RNA synthetases class-II family profile domain-containing protein</fullName>
    </recommendedName>
</protein>
<comment type="similarity">
    <text evidence="1">Belongs to the class-II aminoacyl-tRNA synthetase family. Type 1 subfamily.</text>
</comment>
<reference evidence="8" key="1">
    <citation type="journal article" date="2015" name="Nature">
        <title>Complex archaea that bridge the gap between prokaryotes and eukaryotes.</title>
        <authorList>
            <person name="Spang A."/>
            <person name="Saw J.H."/>
            <person name="Jorgensen S.L."/>
            <person name="Zaremba-Niedzwiedzka K."/>
            <person name="Martijn J."/>
            <person name="Lind A.E."/>
            <person name="van Eijk R."/>
            <person name="Schleper C."/>
            <person name="Guy L."/>
            <person name="Ettema T.J."/>
        </authorList>
    </citation>
    <scope>NUCLEOTIDE SEQUENCE</scope>
</reference>
<dbReference type="InterPro" id="IPR045864">
    <property type="entry name" value="aa-tRNA-synth_II/BPL/LPL"/>
</dbReference>
<dbReference type="GO" id="GO:0005524">
    <property type="term" value="F:ATP binding"/>
    <property type="evidence" value="ECO:0007669"/>
    <property type="project" value="UniProtKB-KW"/>
</dbReference>
<dbReference type="PANTHER" id="PTHR22594:SF5">
    <property type="entry name" value="ASPARTATE--TRNA LIGASE, MITOCHONDRIAL"/>
    <property type="match status" value="1"/>
</dbReference>
<evidence type="ECO:0000256" key="4">
    <source>
        <dbReference type="ARBA" id="ARBA00022840"/>
    </source>
</evidence>
<keyword evidence="5" id="KW-0648">Protein biosynthesis</keyword>
<dbReference type="Gene3D" id="2.40.50.140">
    <property type="entry name" value="Nucleic acid-binding proteins"/>
    <property type="match status" value="1"/>
</dbReference>
<evidence type="ECO:0000313" key="8">
    <source>
        <dbReference type="EMBL" id="KKM82936.1"/>
    </source>
</evidence>
<keyword evidence="6" id="KW-0030">Aminoacyl-tRNA synthetase</keyword>
<dbReference type="GO" id="GO:0006422">
    <property type="term" value="P:aspartyl-tRNA aminoacylation"/>
    <property type="evidence" value="ECO:0007669"/>
    <property type="project" value="TreeGrafter"/>
</dbReference>
<dbReference type="SUPFAM" id="SSF55681">
    <property type="entry name" value="Class II aaRS and biotin synthetases"/>
    <property type="match status" value="1"/>
</dbReference>
<keyword evidence="2" id="KW-0436">Ligase</keyword>
<evidence type="ECO:0000256" key="1">
    <source>
        <dbReference type="ARBA" id="ARBA00006303"/>
    </source>
</evidence>
<dbReference type="PANTHER" id="PTHR22594">
    <property type="entry name" value="ASPARTYL/LYSYL-TRNA SYNTHETASE"/>
    <property type="match status" value="1"/>
</dbReference>
<dbReference type="SUPFAM" id="SSF50249">
    <property type="entry name" value="Nucleic acid-binding proteins"/>
    <property type="match status" value="1"/>
</dbReference>